<dbReference type="EMBL" id="KZ679007">
    <property type="protein sequence ID" value="PSS25839.1"/>
    <property type="molecule type" value="Genomic_DNA"/>
</dbReference>
<name>A0A2T3BC48_AMORE</name>
<dbReference type="GeneID" id="36572439"/>
<organism evidence="2 3">
    <name type="scientific">Amorphotheca resinae ATCC 22711</name>
    <dbReference type="NCBI Taxonomy" id="857342"/>
    <lineage>
        <taxon>Eukaryota</taxon>
        <taxon>Fungi</taxon>
        <taxon>Dikarya</taxon>
        <taxon>Ascomycota</taxon>
        <taxon>Pezizomycotina</taxon>
        <taxon>Leotiomycetes</taxon>
        <taxon>Helotiales</taxon>
        <taxon>Amorphothecaceae</taxon>
        <taxon>Amorphotheca</taxon>
    </lineage>
</organism>
<sequence length="191" mass="20647">MISSGRFLGGGSAPPRSELYTTTGVLVKDKDGNEYVTARAAPRPRTSGPGRPIPRGSSTTITARDPSAVVRECPAHPTGWGLGSGGLFHNNLFRPRCLLAATPTCVTREGRSKCNRCTDKRKACHPVPPEFVVRLNKLLVLSDRVKAAIAADPTSARAANLESQFRQARLRGHFLLRTTLRPIKPSPFPPD</sequence>
<keyword evidence="3" id="KW-1185">Reference proteome</keyword>
<evidence type="ECO:0000313" key="2">
    <source>
        <dbReference type="EMBL" id="PSS25839.1"/>
    </source>
</evidence>
<dbReference type="AlphaFoldDB" id="A0A2T3BC48"/>
<protein>
    <submittedName>
        <fullName evidence="2">Uncharacterized protein</fullName>
    </submittedName>
</protein>
<dbReference type="RefSeq" id="XP_024724438.1">
    <property type="nucleotide sequence ID" value="XM_024864358.1"/>
</dbReference>
<feature type="region of interest" description="Disordered" evidence="1">
    <location>
        <begin position="1"/>
        <end position="61"/>
    </location>
</feature>
<dbReference type="Proteomes" id="UP000241818">
    <property type="component" value="Unassembled WGS sequence"/>
</dbReference>
<accession>A0A2T3BC48</accession>
<reference evidence="2 3" key="1">
    <citation type="journal article" date="2018" name="New Phytol.">
        <title>Comparative genomics and transcriptomics depict ericoid mycorrhizal fungi as versatile saprotrophs and plant mutualists.</title>
        <authorList>
            <person name="Martino E."/>
            <person name="Morin E."/>
            <person name="Grelet G.A."/>
            <person name="Kuo A."/>
            <person name="Kohler A."/>
            <person name="Daghino S."/>
            <person name="Barry K.W."/>
            <person name="Cichocki N."/>
            <person name="Clum A."/>
            <person name="Dockter R.B."/>
            <person name="Hainaut M."/>
            <person name="Kuo R.C."/>
            <person name="LaButti K."/>
            <person name="Lindahl B.D."/>
            <person name="Lindquist E.A."/>
            <person name="Lipzen A."/>
            <person name="Khouja H.R."/>
            <person name="Magnuson J."/>
            <person name="Murat C."/>
            <person name="Ohm R.A."/>
            <person name="Singer S.W."/>
            <person name="Spatafora J.W."/>
            <person name="Wang M."/>
            <person name="Veneault-Fourrey C."/>
            <person name="Henrissat B."/>
            <person name="Grigoriev I.V."/>
            <person name="Martin F.M."/>
            <person name="Perotto S."/>
        </authorList>
    </citation>
    <scope>NUCLEOTIDE SEQUENCE [LARGE SCALE GENOMIC DNA]</scope>
    <source>
        <strain evidence="2 3">ATCC 22711</strain>
    </source>
</reference>
<dbReference type="InParanoid" id="A0A2T3BC48"/>
<proteinExistence type="predicted"/>
<gene>
    <name evidence="2" type="ORF">M430DRAFT_207364</name>
</gene>
<evidence type="ECO:0000313" key="3">
    <source>
        <dbReference type="Proteomes" id="UP000241818"/>
    </source>
</evidence>
<evidence type="ECO:0000256" key="1">
    <source>
        <dbReference type="SAM" id="MobiDB-lite"/>
    </source>
</evidence>